<name>A0ABQ1FPE6_9GAMM</name>
<dbReference type="Proteomes" id="UP000620046">
    <property type="component" value="Unassembled WGS sequence"/>
</dbReference>
<accession>A0ABQ1FPE6</accession>
<comment type="caution">
    <text evidence="4">The sequence shown here is derived from an EMBL/GenBank/DDBJ whole genome shotgun (WGS) entry which is preliminary data.</text>
</comment>
<feature type="region of interest" description="Disordered" evidence="1">
    <location>
        <begin position="31"/>
        <end position="96"/>
    </location>
</feature>
<keyword evidence="5" id="KW-1185">Reference proteome</keyword>
<evidence type="ECO:0000256" key="2">
    <source>
        <dbReference type="SAM" id="SignalP"/>
    </source>
</evidence>
<reference evidence="5" key="1">
    <citation type="journal article" date="2019" name="Int. J. Syst. Evol. Microbiol.">
        <title>The Global Catalogue of Microorganisms (GCM) 10K type strain sequencing project: providing services to taxonomists for standard genome sequencing and annotation.</title>
        <authorList>
            <consortium name="The Broad Institute Genomics Platform"/>
            <consortium name="The Broad Institute Genome Sequencing Center for Infectious Disease"/>
            <person name="Wu L."/>
            <person name="Ma J."/>
        </authorList>
    </citation>
    <scope>NUCLEOTIDE SEQUENCE [LARGE SCALE GENOMIC DNA]</scope>
    <source>
        <strain evidence="5">CGMCC 1.15439</strain>
    </source>
</reference>
<proteinExistence type="predicted"/>
<evidence type="ECO:0000313" key="5">
    <source>
        <dbReference type="Proteomes" id="UP000620046"/>
    </source>
</evidence>
<gene>
    <name evidence="4" type="ORF">GCM10010981_08420</name>
</gene>
<feature type="compositionally biased region" description="Low complexity" evidence="1">
    <location>
        <begin position="53"/>
        <end position="82"/>
    </location>
</feature>
<feature type="signal peptide" evidence="2">
    <location>
        <begin position="1"/>
        <end position="19"/>
    </location>
</feature>
<feature type="domain" description="DUF4124" evidence="3">
    <location>
        <begin position="8"/>
        <end position="61"/>
    </location>
</feature>
<feature type="region of interest" description="Disordered" evidence="1">
    <location>
        <begin position="129"/>
        <end position="150"/>
    </location>
</feature>
<keyword evidence="2" id="KW-0732">Signal</keyword>
<sequence>MRRLSIALALLLVAPLACAQVYKWTDAHGTVHYSESPPPTGTKYSQVSISTGSSAPASDNATPASTSTSSSNSNDSSQSGNTAQQGNVADTPENRAKLCTSLKANITTLQGSGPVVMTGTGGQQQLLNQDQRKQQLDASQSQYSQYCANQ</sequence>
<feature type="chain" id="PRO_5045157767" description="DUF4124 domain-containing protein" evidence="2">
    <location>
        <begin position="20"/>
        <end position="150"/>
    </location>
</feature>
<feature type="compositionally biased region" description="Polar residues" evidence="1">
    <location>
        <begin position="42"/>
        <end position="52"/>
    </location>
</feature>
<evidence type="ECO:0000313" key="4">
    <source>
        <dbReference type="EMBL" id="GGA22523.1"/>
    </source>
</evidence>
<organism evidence="4 5">
    <name type="scientific">Dyella nitratireducens</name>
    <dbReference type="NCBI Taxonomy" id="1849580"/>
    <lineage>
        <taxon>Bacteria</taxon>
        <taxon>Pseudomonadati</taxon>
        <taxon>Pseudomonadota</taxon>
        <taxon>Gammaproteobacteria</taxon>
        <taxon>Lysobacterales</taxon>
        <taxon>Rhodanobacteraceae</taxon>
        <taxon>Dyella</taxon>
    </lineage>
</organism>
<protein>
    <recommendedName>
        <fullName evidence="3">DUF4124 domain-containing protein</fullName>
    </recommendedName>
</protein>
<dbReference type="Pfam" id="PF13511">
    <property type="entry name" value="DUF4124"/>
    <property type="match status" value="1"/>
</dbReference>
<dbReference type="EMBL" id="BMJA01000001">
    <property type="protein sequence ID" value="GGA22523.1"/>
    <property type="molecule type" value="Genomic_DNA"/>
</dbReference>
<dbReference type="InterPro" id="IPR025392">
    <property type="entry name" value="DUF4124"/>
</dbReference>
<evidence type="ECO:0000259" key="3">
    <source>
        <dbReference type="Pfam" id="PF13511"/>
    </source>
</evidence>
<dbReference type="RefSeq" id="WP_188792996.1">
    <property type="nucleotide sequence ID" value="NZ_BMJA01000001.1"/>
</dbReference>
<evidence type="ECO:0000256" key="1">
    <source>
        <dbReference type="SAM" id="MobiDB-lite"/>
    </source>
</evidence>
<feature type="compositionally biased region" description="Polar residues" evidence="1">
    <location>
        <begin position="137"/>
        <end position="150"/>
    </location>
</feature>